<keyword evidence="12" id="KW-1185">Reference proteome</keyword>
<dbReference type="InterPro" id="IPR045840">
    <property type="entry name" value="Ariadne"/>
</dbReference>
<feature type="compositionally biased region" description="Acidic residues" evidence="9">
    <location>
        <begin position="15"/>
        <end position="28"/>
    </location>
</feature>
<dbReference type="Gene3D" id="1.20.120.1750">
    <property type="match status" value="1"/>
</dbReference>
<dbReference type="PROSITE" id="PS51873">
    <property type="entry name" value="TRIAD"/>
    <property type="match status" value="1"/>
</dbReference>
<evidence type="ECO:0000256" key="2">
    <source>
        <dbReference type="ARBA" id="ARBA00012251"/>
    </source>
</evidence>
<dbReference type="EC" id="2.3.2.31" evidence="2"/>
<protein>
    <recommendedName>
        <fullName evidence="2">RBR-type E3 ubiquitin transferase</fullName>
        <ecNumber evidence="2">2.3.2.31</ecNumber>
    </recommendedName>
</protein>
<evidence type="ECO:0000256" key="4">
    <source>
        <dbReference type="ARBA" id="ARBA00022723"/>
    </source>
</evidence>
<dbReference type="SUPFAM" id="SSF57850">
    <property type="entry name" value="RING/U-box"/>
    <property type="match status" value="2"/>
</dbReference>
<reference evidence="11 12" key="1">
    <citation type="journal article" date="2024" name="Nat. Commun.">
        <title>Phylogenomics reveals the evolutionary origins of lichenization in chlorophyte algae.</title>
        <authorList>
            <person name="Puginier C."/>
            <person name="Libourel C."/>
            <person name="Otte J."/>
            <person name="Skaloud P."/>
            <person name="Haon M."/>
            <person name="Grisel S."/>
            <person name="Petersen M."/>
            <person name="Berrin J.G."/>
            <person name="Delaux P.M."/>
            <person name="Dal Grande F."/>
            <person name="Keller J."/>
        </authorList>
    </citation>
    <scope>NUCLEOTIDE SEQUENCE [LARGE SCALE GENOMIC DNA]</scope>
    <source>
        <strain evidence="11 12">SAG 216-7</strain>
    </source>
</reference>
<feature type="domain" description="RING-type" evidence="10">
    <location>
        <begin position="80"/>
        <end position="293"/>
    </location>
</feature>
<dbReference type="InterPro" id="IPR048962">
    <property type="entry name" value="ARIH1-like_UBL"/>
</dbReference>
<dbReference type="SMART" id="SM00647">
    <property type="entry name" value="IBR"/>
    <property type="match status" value="2"/>
</dbReference>
<keyword evidence="5" id="KW-0677">Repeat</keyword>
<evidence type="ECO:0000256" key="7">
    <source>
        <dbReference type="ARBA" id="ARBA00022786"/>
    </source>
</evidence>
<sequence length="536" mass="60404">MSGSESGDYSHDGQSDDDLGYYSEDEEEQEVQGESEAAWYIIDASEIATVQEKALQDVVSIMGCSRGIARTLLMHFRWSTETLFGVLAERDRDELYKLASVTSLSPDGPSSSGSWEEIKDGRSRKLPCMGVKCGASCDEDKVRQLIGHDPELLARYDRSLLESYVEDNALVRWCPSVPHCGRAIRVEGDVHCEPECTCGLRFCFSCGEDPHSPCTCEMWQQWKEKCHDDSETKNWLTANTKPCPKCGKPVEKNGGCNLVMCTCRQAFCWLCGAATGTSHTWTEISGHSCGRYKDEADRRIDEAQRNVKRYMHYYTRWEAHMKSSKAELQTRAGIQEKIAALEDNTSLLKDYSWLSQAQEQLFHARRVLGYSYAYAFYMFGSVMFREEITPEQNTINQNLFEDQQQQLEAEVERLSGLVEMGPERIEKVEDQLRLQVINSTINIDKRLVNLYQLIENDLLGSLQFSVSYIAPYGGKTTLRPERAAPQHASPARNAAMADEELVDLTGSPTPEPAAGKSQGRKRVGSGDPSKRVRFTM</sequence>
<keyword evidence="7" id="KW-0833">Ubl conjugation pathway</keyword>
<dbReference type="Pfam" id="PF21235">
    <property type="entry name" value="UBA_ARI1"/>
    <property type="match status" value="1"/>
</dbReference>
<dbReference type="EMBL" id="JALJOT010000010">
    <property type="protein sequence ID" value="KAK9906467.1"/>
    <property type="molecule type" value="Genomic_DNA"/>
</dbReference>
<feature type="region of interest" description="Disordered" evidence="9">
    <location>
        <begin position="476"/>
        <end position="536"/>
    </location>
</feature>
<evidence type="ECO:0000256" key="9">
    <source>
        <dbReference type="SAM" id="MobiDB-lite"/>
    </source>
</evidence>
<evidence type="ECO:0000256" key="1">
    <source>
        <dbReference type="ARBA" id="ARBA00001798"/>
    </source>
</evidence>
<dbReference type="InterPro" id="IPR002867">
    <property type="entry name" value="IBR_dom"/>
</dbReference>
<evidence type="ECO:0000259" key="10">
    <source>
        <dbReference type="PROSITE" id="PS51873"/>
    </source>
</evidence>
<dbReference type="Proteomes" id="UP001491310">
    <property type="component" value="Unassembled WGS sequence"/>
</dbReference>
<keyword evidence="6" id="KW-0863">Zinc-finger</keyword>
<proteinExistence type="predicted"/>
<evidence type="ECO:0000256" key="8">
    <source>
        <dbReference type="ARBA" id="ARBA00022833"/>
    </source>
</evidence>
<dbReference type="Pfam" id="PF19422">
    <property type="entry name" value="Ariadne"/>
    <property type="match status" value="1"/>
</dbReference>
<keyword evidence="4" id="KW-0479">Metal-binding</keyword>
<comment type="catalytic activity">
    <reaction evidence="1">
        <text>[E2 ubiquitin-conjugating enzyme]-S-ubiquitinyl-L-cysteine + [acceptor protein]-L-lysine = [E2 ubiquitin-conjugating enzyme]-L-cysteine + [acceptor protein]-N(6)-ubiquitinyl-L-lysine.</text>
        <dbReference type="EC" id="2.3.2.31"/>
    </reaction>
</comment>
<gene>
    <name evidence="11" type="ORF">WJX75_002410</name>
</gene>
<dbReference type="CDD" id="cd20346">
    <property type="entry name" value="BRcat_RBR_ANKIB1"/>
    <property type="match status" value="1"/>
</dbReference>
<evidence type="ECO:0000256" key="5">
    <source>
        <dbReference type="ARBA" id="ARBA00022737"/>
    </source>
</evidence>
<keyword evidence="8" id="KW-0862">Zinc</keyword>
<evidence type="ECO:0000313" key="12">
    <source>
        <dbReference type="Proteomes" id="UP001491310"/>
    </source>
</evidence>
<evidence type="ECO:0000313" key="11">
    <source>
        <dbReference type="EMBL" id="KAK9906467.1"/>
    </source>
</evidence>
<dbReference type="InterPro" id="IPR044066">
    <property type="entry name" value="TRIAD_supradom"/>
</dbReference>
<evidence type="ECO:0000256" key="6">
    <source>
        <dbReference type="ARBA" id="ARBA00022771"/>
    </source>
</evidence>
<dbReference type="CDD" id="cd22586">
    <property type="entry name" value="Rcat_RBR_ARI1-like"/>
    <property type="match status" value="1"/>
</dbReference>
<keyword evidence="3" id="KW-0808">Transferase</keyword>
<evidence type="ECO:0000256" key="3">
    <source>
        <dbReference type="ARBA" id="ARBA00022679"/>
    </source>
</evidence>
<dbReference type="Pfam" id="PF01485">
    <property type="entry name" value="IBR"/>
    <property type="match status" value="1"/>
</dbReference>
<dbReference type="InterPro" id="IPR031127">
    <property type="entry name" value="E3_UB_ligase_RBR"/>
</dbReference>
<accession>A0ABR2YIW6</accession>
<feature type="region of interest" description="Disordered" evidence="9">
    <location>
        <begin position="1"/>
        <end position="28"/>
    </location>
</feature>
<dbReference type="PANTHER" id="PTHR11685">
    <property type="entry name" value="RBR FAMILY RING FINGER AND IBR DOMAIN-CONTAINING"/>
    <property type="match status" value="1"/>
</dbReference>
<dbReference type="Pfam" id="PF22191">
    <property type="entry name" value="IBR_1"/>
    <property type="match status" value="1"/>
</dbReference>
<organism evidence="11 12">
    <name type="scientific">Coccomyxa subellipsoidea</name>
    <dbReference type="NCBI Taxonomy" id="248742"/>
    <lineage>
        <taxon>Eukaryota</taxon>
        <taxon>Viridiplantae</taxon>
        <taxon>Chlorophyta</taxon>
        <taxon>core chlorophytes</taxon>
        <taxon>Trebouxiophyceae</taxon>
        <taxon>Trebouxiophyceae incertae sedis</taxon>
        <taxon>Coccomyxaceae</taxon>
        <taxon>Coccomyxa</taxon>
    </lineage>
</organism>
<comment type="caution">
    <text evidence="11">The sequence shown here is derived from an EMBL/GenBank/DDBJ whole genome shotgun (WGS) entry which is preliminary data.</text>
</comment>
<name>A0ABR2YIW6_9CHLO</name>